<dbReference type="InterPro" id="IPR002201">
    <property type="entry name" value="Glyco_trans_9"/>
</dbReference>
<feature type="region of interest" description="Disordered" evidence="3">
    <location>
        <begin position="1"/>
        <end position="72"/>
    </location>
</feature>
<keyword evidence="6" id="KW-1185">Reference proteome</keyword>
<evidence type="ECO:0000256" key="2">
    <source>
        <dbReference type="ARBA" id="ARBA00022679"/>
    </source>
</evidence>
<dbReference type="AlphaFoldDB" id="A0A6P1BWP4"/>
<dbReference type="InterPro" id="IPR049327">
    <property type="entry name" value="TibC/BAHTCr-like_N"/>
</dbReference>
<dbReference type="Pfam" id="PF01075">
    <property type="entry name" value="Glyco_transf_9"/>
    <property type="match status" value="1"/>
</dbReference>
<feature type="domain" description="Autotransproter heptosyltransferase TibC/BAHTCr-like N-terminal" evidence="4">
    <location>
        <begin position="70"/>
        <end position="133"/>
    </location>
</feature>
<dbReference type="PANTHER" id="PTHR30160">
    <property type="entry name" value="TETRAACYLDISACCHARIDE 4'-KINASE-RELATED"/>
    <property type="match status" value="1"/>
</dbReference>
<evidence type="ECO:0000313" key="6">
    <source>
        <dbReference type="Proteomes" id="UP000468531"/>
    </source>
</evidence>
<proteinExistence type="predicted"/>
<name>A0A6P1BWP4_9BRAD</name>
<protein>
    <submittedName>
        <fullName evidence="5">Autotransporter strand-loop-strand O-heptosyltransferase</fullName>
    </submittedName>
</protein>
<accession>A0A6P1BWP4</accession>
<feature type="compositionally biased region" description="Polar residues" evidence="3">
    <location>
        <begin position="33"/>
        <end position="42"/>
    </location>
</feature>
<evidence type="ECO:0000256" key="3">
    <source>
        <dbReference type="SAM" id="MobiDB-lite"/>
    </source>
</evidence>
<reference evidence="5 6" key="1">
    <citation type="journal article" date="2020" name="Arch. Microbiol.">
        <title>Bradyrhizobium uaiense sp. nov., a new highly efficient cowpea symbiont.</title>
        <authorList>
            <person name="Cabral Michel D."/>
            <person name="Azarias Guimaraes A."/>
            <person name="Martins da Costa E."/>
            <person name="Soares de Carvalho T."/>
            <person name="Balsanelli E."/>
            <person name="Willems A."/>
            <person name="Maltempi de Souza E."/>
            <person name="de Souza Moreira F.M."/>
        </authorList>
    </citation>
    <scope>NUCLEOTIDE SEQUENCE [LARGE SCALE GENOMIC DNA]</scope>
    <source>
        <strain evidence="5 6">UFLA 03-164</strain>
    </source>
</reference>
<evidence type="ECO:0000313" key="5">
    <source>
        <dbReference type="EMBL" id="NEV02053.1"/>
    </source>
</evidence>
<dbReference type="Proteomes" id="UP000468531">
    <property type="component" value="Unassembled WGS sequence"/>
</dbReference>
<dbReference type="NCBIfam" id="TIGR04414">
    <property type="entry name" value="hepto_Aah_TibC"/>
    <property type="match status" value="1"/>
</dbReference>
<dbReference type="InterPro" id="IPR030929">
    <property type="entry name" value="Aah/TibC-like"/>
</dbReference>
<organism evidence="5 6">
    <name type="scientific">Bradyrhizobium uaiense</name>
    <dbReference type="NCBI Taxonomy" id="2594946"/>
    <lineage>
        <taxon>Bacteria</taxon>
        <taxon>Pseudomonadati</taxon>
        <taxon>Pseudomonadota</taxon>
        <taxon>Alphaproteobacteria</taxon>
        <taxon>Hyphomicrobiales</taxon>
        <taxon>Nitrobacteraceae</taxon>
        <taxon>Bradyrhizobium</taxon>
    </lineage>
</organism>
<dbReference type="InterPro" id="IPR051199">
    <property type="entry name" value="LPS_LOS_Heptosyltrfase"/>
</dbReference>
<dbReference type="EMBL" id="VKHP01000303">
    <property type="protein sequence ID" value="NEV02053.1"/>
    <property type="molecule type" value="Genomic_DNA"/>
</dbReference>
<dbReference type="RefSeq" id="WP_163161891.1">
    <property type="nucleotide sequence ID" value="NZ_VKHP01000303.1"/>
</dbReference>
<dbReference type="Pfam" id="PF21129">
    <property type="entry name" value="TibC_1st"/>
    <property type="match status" value="1"/>
</dbReference>
<dbReference type="GO" id="GO:0005829">
    <property type="term" value="C:cytosol"/>
    <property type="evidence" value="ECO:0007669"/>
    <property type="project" value="TreeGrafter"/>
</dbReference>
<dbReference type="SUPFAM" id="SSF53756">
    <property type="entry name" value="UDP-Glycosyltransferase/glycogen phosphorylase"/>
    <property type="match status" value="1"/>
</dbReference>
<comment type="caution">
    <text evidence="5">The sequence shown here is derived from an EMBL/GenBank/DDBJ whole genome shotgun (WGS) entry which is preliminary data.</text>
</comment>
<dbReference type="GO" id="GO:0009244">
    <property type="term" value="P:lipopolysaccharide core region biosynthetic process"/>
    <property type="evidence" value="ECO:0007669"/>
    <property type="project" value="TreeGrafter"/>
</dbReference>
<dbReference type="Gene3D" id="3.40.50.2000">
    <property type="entry name" value="Glycogen Phosphorylase B"/>
    <property type="match status" value="1"/>
</dbReference>
<gene>
    <name evidence="5" type="ORF">FNJ47_41490</name>
</gene>
<evidence type="ECO:0000256" key="1">
    <source>
        <dbReference type="ARBA" id="ARBA00022676"/>
    </source>
</evidence>
<keyword evidence="1" id="KW-0328">Glycosyltransferase</keyword>
<evidence type="ECO:0000259" key="4">
    <source>
        <dbReference type="Pfam" id="PF21129"/>
    </source>
</evidence>
<keyword evidence="2 5" id="KW-0808">Transferase</keyword>
<dbReference type="GO" id="GO:0008713">
    <property type="term" value="F:ADP-heptose-lipopolysaccharide heptosyltransferase activity"/>
    <property type="evidence" value="ECO:0007669"/>
    <property type="project" value="TreeGrafter"/>
</dbReference>
<sequence length="447" mass="50490">MNIAVPVHSTDRKIELASGASSTSVEKIAQDPDAQSDTNPTDSKPKESAATSGEQKRAYPAPASTPTLDGAKGVRFDFNDGARIVCPHGEHPWKVRIRDLDTGNVLFETEFAGGYVNSSKRYYIRFGIEVSQQGETVLDHEYSAKDRAVLIQFPVGTLGDTMGWFPYAVKFKDRHGCKLSCAMGAPLAELFRDAYPDIEFITHEEVKPERYYATYSVGLFFDDKDCVYQPTDFRHVGLHRTAGYILGVDPTEQRPRIVIKDDQRPIAEPYVCIAVQSTTQSKYWNNPHGWREIVNFLKAAGYRVVCIDQKATHGTQLIWNHIPNGAEDETGDKPLAERFRYLKHADFFIGLSSGLSWLAWASGTPVVMISGFTHPTNEFETPYRIVNFHACNSCWNDPRVRFDHKDFLWCPRHANSPRQFECTRLITADHVKQIIQRIPGFPVRAKV</sequence>